<evidence type="ECO:0000256" key="1">
    <source>
        <dbReference type="ARBA" id="ARBA00004651"/>
    </source>
</evidence>
<protein>
    <submittedName>
        <fullName evidence="9">Multidrug transporter</fullName>
    </submittedName>
</protein>
<feature type="transmembrane region" description="Helical" evidence="7">
    <location>
        <begin position="265"/>
        <end position="285"/>
    </location>
</feature>
<feature type="transmembrane region" description="Helical" evidence="7">
    <location>
        <begin position="121"/>
        <end position="138"/>
    </location>
</feature>
<dbReference type="Pfam" id="PF00892">
    <property type="entry name" value="EamA"/>
    <property type="match status" value="1"/>
</dbReference>
<keyword evidence="10" id="KW-1185">Reference proteome</keyword>
<accession>A0A917EQU8</accession>
<dbReference type="GO" id="GO:0005886">
    <property type="term" value="C:plasma membrane"/>
    <property type="evidence" value="ECO:0007669"/>
    <property type="project" value="UniProtKB-SubCell"/>
</dbReference>
<feature type="transmembrane region" description="Helical" evidence="7">
    <location>
        <begin position="212"/>
        <end position="231"/>
    </location>
</feature>
<feature type="transmembrane region" description="Helical" evidence="7">
    <location>
        <begin position="66"/>
        <end position="84"/>
    </location>
</feature>
<evidence type="ECO:0000313" key="10">
    <source>
        <dbReference type="Proteomes" id="UP000605259"/>
    </source>
</evidence>
<dbReference type="AlphaFoldDB" id="A0A917EQU8"/>
<gene>
    <name evidence="9" type="ORF">GCM10007140_23740</name>
</gene>
<feature type="transmembrane region" description="Helical" evidence="7">
    <location>
        <begin position="35"/>
        <end position="54"/>
    </location>
</feature>
<name>A0A917EQU8_9BACI</name>
<keyword evidence="6 7" id="KW-0472">Membrane</keyword>
<comment type="caution">
    <text evidence="9">The sequence shown here is derived from an EMBL/GenBank/DDBJ whole genome shotgun (WGS) entry which is preliminary data.</text>
</comment>
<dbReference type="InterPro" id="IPR051258">
    <property type="entry name" value="Diverse_Substrate_Transporter"/>
</dbReference>
<evidence type="ECO:0000313" key="9">
    <source>
        <dbReference type="EMBL" id="GGE73106.1"/>
    </source>
</evidence>
<evidence type="ECO:0000259" key="8">
    <source>
        <dbReference type="Pfam" id="PF00892"/>
    </source>
</evidence>
<dbReference type="PANTHER" id="PTHR42920:SF5">
    <property type="entry name" value="EAMA DOMAIN-CONTAINING PROTEIN"/>
    <property type="match status" value="1"/>
</dbReference>
<keyword evidence="4 7" id="KW-0812">Transmembrane</keyword>
<organism evidence="9 10">
    <name type="scientific">Priestia taiwanensis</name>
    <dbReference type="NCBI Taxonomy" id="1347902"/>
    <lineage>
        <taxon>Bacteria</taxon>
        <taxon>Bacillati</taxon>
        <taxon>Bacillota</taxon>
        <taxon>Bacilli</taxon>
        <taxon>Bacillales</taxon>
        <taxon>Bacillaceae</taxon>
        <taxon>Priestia</taxon>
    </lineage>
</organism>
<evidence type="ECO:0000256" key="6">
    <source>
        <dbReference type="ARBA" id="ARBA00023136"/>
    </source>
</evidence>
<dbReference type="Proteomes" id="UP000605259">
    <property type="component" value="Unassembled WGS sequence"/>
</dbReference>
<reference evidence="9" key="1">
    <citation type="journal article" date="2014" name="Int. J. Syst. Evol. Microbiol.">
        <title>Complete genome sequence of Corynebacterium casei LMG S-19264T (=DSM 44701T), isolated from a smear-ripened cheese.</title>
        <authorList>
            <consortium name="US DOE Joint Genome Institute (JGI-PGF)"/>
            <person name="Walter F."/>
            <person name="Albersmeier A."/>
            <person name="Kalinowski J."/>
            <person name="Ruckert C."/>
        </authorList>
    </citation>
    <scope>NUCLEOTIDE SEQUENCE</scope>
    <source>
        <strain evidence="9">CGMCC 1.12698</strain>
    </source>
</reference>
<keyword evidence="5 7" id="KW-1133">Transmembrane helix</keyword>
<dbReference type="PANTHER" id="PTHR42920">
    <property type="entry name" value="OS03G0707200 PROTEIN-RELATED"/>
    <property type="match status" value="1"/>
</dbReference>
<dbReference type="RefSeq" id="WP_188388545.1">
    <property type="nucleotide sequence ID" value="NZ_BMFK01000001.1"/>
</dbReference>
<comment type="subcellular location">
    <subcellularLocation>
        <location evidence="1">Cell membrane</location>
        <topology evidence="1">Multi-pass membrane protein</topology>
    </subcellularLocation>
</comment>
<reference evidence="9" key="2">
    <citation type="submission" date="2020-09" db="EMBL/GenBank/DDBJ databases">
        <authorList>
            <person name="Sun Q."/>
            <person name="Zhou Y."/>
        </authorList>
    </citation>
    <scope>NUCLEOTIDE SEQUENCE</scope>
    <source>
        <strain evidence="9">CGMCC 1.12698</strain>
    </source>
</reference>
<sequence>MWKYALLVLIGSCSYGVLSTIAKLAYNEGFVASEVVASQYFFGWIFLLVATLLFSRKKAPFKQVMFLMFVGTSTSLTGIFYGLTLEQVTASMAVVLLFQFTWIGIVLEAISERAFPSKEKLFAIAVLFGGTLLAGGVFEQGHTTLNTLGLVYGLLSAVAFALFIFVSGRVATEVPALNRSLYMVTGALILIMFVFSPEFLYNGSLGNGLFKYGLALAVLGTLLPVICFSIASPKVGSGIATILGAVELPVAVLVSMLVLKDNVSAVQWLGIAIIFIGIMIPQFYVRKQKYIPMDVEQEVKVS</sequence>
<evidence type="ECO:0000256" key="5">
    <source>
        <dbReference type="ARBA" id="ARBA00022989"/>
    </source>
</evidence>
<evidence type="ECO:0000256" key="2">
    <source>
        <dbReference type="ARBA" id="ARBA00007362"/>
    </source>
</evidence>
<feature type="transmembrane region" description="Helical" evidence="7">
    <location>
        <begin position="150"/>
        <end position="168"/>
    </location>
</feature>
<proteinExistence type="inferred from homology"/>
<feature type="transmembrane region" description="Helical" evidence="7">
    <location>
        <begin position="180"/>
        <end position="200"/>
    </location>
</feature>
<dbReference type="InterPro" id="IPR037185">
    <property type="entry name" value="EmrE-like"/>
</dbReference>
<feature type="domain" description="EamA" evidence="8">
    <location>
        <begin position="148"/>
        <end position="280"/>
    </location>
</feature>
<keyword evidence="3" id="KW-1003">Cell membrane</keyword>
<dbReference type="EMBL" id="BMFK01000001">
    <property type="protein sequence ID" value="GGE73106.1"/>
    <property type="molecule type" value="Genomic_DNA"/>
</dbReference>
<evidence type="ECO:0000256" key="4">
    <source>
        <dbReference type="ARBA" id="ARBA00022692"/>
    </source>
</evidence>
<feature type="transmembrane region" description="Helical" evidence="7">
    <location>
        <begin position="90"/>
        <end position="109"/>
    </location>
</feature>
<evidence type="ECO:0000256" key="3">
    <source>
        <dbReference type="ARBA" id="ARBA00022475"/>
    </source>
</evidence>
<comment type="similarity">
    <text evidence="2">Belongs to the EamA transporter family.</text>
</comment>
<dbReference type="InterPro" id="IPR000620">
    <property type="entry name" value="EamA_dom"/>
</dbReference>
<dbReference type="SUPFAM" id="SSF103481">
    <property type="entry name" value="Multidrug resistance efflux transporter EmrE"/>
    <property type="match status" value="1"/>
</dbReference>
<feature type="transmembrane region" description="Helical" evidence="7">
    <location>
        <begin position="238"/>
        <end position="259"/>
    </location>
</feature>
<evidence type="ECO:0000256" key="7">
    <source>
        <dbReference type="SAM" id="Phobius"/>
    </source>
</evidence>